<dbReference type="SMART" id="SM00758">
    <property type="entry name" value="PA14"/>
    <property type="match status" value="1"/>
</dbReference>
<dbReference type="EMBL" id="LN871599">
    <property type="protein sequence ID" value="CCF75456.2"/>
    <property type="molecule type" value="Genomic_DNA"/>
</dbReference>
<dbReference type="SUPFAM" id="SSF56988">
    <property type="entry name" value="Anthrax protective antigen"/>
    <property type="match status" value="1"/>
</dbReference>
<dbReference type="Gene3D" id="3.90.182.10">
    <property type="entry name" value="Toxin - Anthrax Protective Antigen,domain 1"/>
    <property type="match status" value="1"/>
</dbReference>
<dbReference type="InterPro" id="IPR037524">
    <property type="entry name" value="PA14/GLEYA"/>
</dbReference>
<gene>
    <name evidence="3" type="ORF">BmR1_04g06287</name>
</gene>
<feature type="domain" description="PA14" evidence="2">
    <location>
        <begin position="347"/>
        <end position="498"/>
    </location>
</feature>
<feature type="compositionally biased region" description="Low complexity" evidence="1">
    <location>
        <begin position="82"/>
        <end position="98"/>
    </location>
</feature>
<dbReference type="RefSeq" id="XP_021337183.1">
    <property type="nucleotide sequence ID" value="XM_021482495.1"/>
</dbReference>
<dbReference type="GeneID" id="24425902"/>
<reference evidence="3 4" key="2">
    <citation type="journal article" date="2013" name="PLoS ONE">
        <title>Whole genome mapping and re-organization of the nuclear and mitochondrial genomes of Babesia microti isolates.</title>
        <authorList>
            <person name="Cornillot E."/>
            <person name="Dassouli A."/>
            <person name="Garg A."/>
            <person name="Pachikara N."/>
            <person name="Randazzo S."/>
            <person name="Depoix D."/>
            <person name="Carcy B."/>
            <person name="Delbecq S."/>
            <person name="Frutos R."/>
            <person name="Silva J.C."/>
            <person name="Sutton R."/>
            <person name="Krause P.J."/>
            <person name="Mamoun C.B."/>
        </authorList>
    </citation>
    <scope>NUCLEOTIDE SEQUENCE [LARGE SCALE GENOMIC DNA]</scope>
    <source>
        <strain evidence="3 4">RI</strain>
    </source>
</reference>
<evidence type="ECO:0000256" key="1">
    <source>
        <dbReference type="SAM" id="MobiDB-lite"/>
    </source>
</evidence>
<dbReference type="Pfam" id="PF07691">
    <property type="entry name" value="PA14"/>
    <property type="match status" value="1"/>
</dbReference>
<keyword evidence="4" id="KW-1185">Reference proteome</keyword>
<dbReference type="Proteomes" id="UP000002899">
    <property type="component" value="Chromosome IV"/>
</dbReference>
<evidence type="ECO:0000259" key="2">
    <source>
        <dbReference type="PROSITE" id="PS51820"/>
    </source>
</evidence>
<name>I7IS97_BABMR</name>
<dbReference type="Gene3D" id="2.10.10.10">
    <property type="entry name" value="Fibronectin, type II, collagen-binding"/>
    <property type="match status" value="1"/>
</dbReference>
<dbReference type="KEGG" id="bmic:BmR1_04g06287"/>
<dbReference type="OrthoDB" id="441660at2759"/>
<dbReference type="PROSITE" id="PS51820">
    <property type="entry name" value="PA14"/>
    <property type="match status" value="1"/>
</dbReference>
<dbReference type="VEuPathDB" id="PiroplasmaDB:BmR1_04g06287"/>
<accession>I7IS97</accession>
<dbReference type="AlphaFoldDB" id="I7IS97"/>
<evidence type="ECO:0000313" key="4">
    <source>
        <dbReference type="Proteomes" id="UP000002899"/>
    </source>
</evidence>
<reference evidence="3 4" key="1">
    <citation type="journal article" date="2012" name="Nucleic Acids Res.">
        <title>Sequencing of the smallest Apicomplexan genome from the human pathogen Babesia microti.</title>
        <authorList>
            <person name="Cornillot E."/>
            <person name="Hadj-Kaddour K."/>
            <person name="Dassouli A."/>
            <person name="Noel B."/>
            <person name="Ranwez V."/>
            <person name="Vacherie B."/>
            <person name="Augagneur Y."/>
            <person name="Bres V."/>
            <person name="Duclos A."/>
            <person name="Randazzo S."/>
            <person name="Carcy B."/>
            <person name="Debierre-Grockiego F."/>
            <person name="Delbecq S."/>
            <person name="Moubri-Menage K."/>
            <person name="Shams-Eldin H."/>
            <person name="Usmani-Brown S."/>
            <person name="Bringaud F."/>
            <person name="Wincker P."/>
            <person name="Vivares C.P."/>
            <person name="Schwarz R.T."/>
            <person name="Schetters T.P."/>
            <person name="Krause P.J."/>
            <person name="Gorenflot A."/>
            <person name="Berry V."/>
            <person name="Barbe V."/>
            <person name="Ben Mamoun C."/>
        </authorList>
    </citation>
    <scope>NUCLEOTIDE SEQUENCE [LARGE SCALE GENOMIC DNA]</scope>
    <source>
        <strain evidence="3 4">RI</strain>
    </source>
</reference>
<dbReference type="InterPro" id="IPR008979">
    <property type="entry name" value="Galactose-bd-like_sf"/>
</dbReference>
<reference evidence="3 4" key="3">
    <citation type="journal article" date="2016" name="Sci. Rep.">
        <title>Genome-wide diversity and gene expression profiling of Babesia microti isolates identify polymorphic genes that mediate host-pathogen interactions.</title>
        <authorList>
            <person name="Silva J.C."/>
            <person name="Cornillot E."/>
            <person name="McCracken C."/>
            <person name="Usmani-Brown S."/>
            <person name="Dwivedi A."/>
            <person name="Ifeonu O.O."/>
            <person name="Crabtree J."/>
            <person name="Gotia H.T."/>
            <person name="Virji A.Z."/>
            <person name="Reynes C."/>
            <person name="Colinge J."/>
            <person name="Kumar V."/>
            <person name="Lawres L."/>
            <person name="Pazzi J.E."/>
            <person name="Pablo J.V."/>
            <person name="Hung C."/>
            <person name="Brancato J."/>
            <person name="Kumari P."/>
            <person name="Orvis J."/>
            <person name="Tretina K."/>
            <person name="Chibucos M."/>
            <person name="Ott S."/>
            <person name="Sadzewicz L."/>
            <person name="Sengamalay N."/>
            <person name="Shetty A.C."/>
            <person name="Su Q."/>
            <person name="Tallon L."/>
            <person name="Fraser C.M."/>
            <person name="Frutos R."/>
            <person name="Molina D.M."/>
            <person name="Krause P.J."/>
            <person name="Ben Mamoun C."/>
        </authorList>
    </citation>
    <scope>NUCLEOTIDE SEQUENCE [LARGE SCALE GENOMIC DNA]</scope>
    <source>
        <strain evidence="3 4">RI</strain>
    </source>
</reference>
<organism evidence="3 4">
    <name type="scientific">Babesia microti (strain RI)</name>
    <dbReference type="NCBI Taxonomy" id="1133968"/>
    <lineage>
        <taxon>Eukaryota</taxon>
        <taxon>Sar</taxon>
        <taxon>Alveolata</taxon>
        <taxon>Apicomplexa</taxon>
        <taxon>Aconoidasida</taxon>
        <taxon>Piroplasmida</taxon>
        <taxon>Babesiidae</taxon>
        <taxon>Babesia</taxon>
    </lineage>
</organism>
<dbReference type="Gene3D" id="2.60.120.430">
    <property type="entry name" value="Galactose-binding lectin"/>
    <property type="match status" value="1"/>
</dbReference>
<dbReference type="SUPFAM" id="SSF49785">
    <property type="entry name" value="Galactose-binding domain-like"/>
    <property type="match status" value="1"/>
</dbReference>
<dbReference type="InterPro" id="IPR011658">
    <property type="entry name" value="PA14_dom"/>
</dbReference>
<sequence>MMLLWQCMWNRIHTNVSKYSILYLYIIFFLFKSTHIRSASVTDPLNTSTSATSLFNVDNKTPSFSDRIISNSLQSLFPPQSPNDNISSSPYSSNENYSTKYSSDAAQIPTKNTNIGENNDKNIIDDQNNTGNDNIQAESEEVIRPRSVLPSADLSPLTEFRRFARRTVDGRLCAAAFIQDDQTYTDCTNATAPDGSNGIEWCYVEVQLINKGSSLKDWGECEPPTDYDRIRALNTRKILEKFELAKQMTSELELHTNRLQKHIAKFKNWDLSYQNLSKTMQKLSDISSKSNKQLNLVKETGNKITLGLKEIQKIDCQIEHAIARSSSDKFNCKVAAHRSDGQNNDIYSDHGIMGTYYQGQGFNTNPLSIRLDRNINFHFFGPPLEGLSPFVYSIKWSGYITAPHTGYFTLKLTSSGHAKLIVEDKLLIELVPGILTGEIKKSLLSEECGIDLIGGNIYSIEVDFVRDHRYHLSHSNDSTITLHWKSRNIPYQPIPHKAFVTKPLSNILHLSISDGNNFKITIAENGVSACFKRSNECNYRVVDIPQSLIGHKLIRVNHLHKLSFALKVNIPTLLYVAHKGPFPITSSLDDRINTMGSTNGIRYYNDKDLPMKMNLTAMLLLPGKDHQLHLTNTLTNKDNIPSVMICRPLYGSEFHPHNNDTICGPDEILTLPGGRFFNNCKSSSYENDFDCEASLSNKHTDIPFGMWHSKQSYGVGEYIEIYFKKIVQIRKLVFKPRDDMLTWPSKIILHFKPPTLIDLTDEPAYFSVSHTSDEEFHHYELPYPTLTNYVRIEIGSMYLQNMETGGSFTLIGGSCHEVDTIDQHDGDNFVTVQNCNDSAESIAGFPWTPGSEIILSCPVCANTDNIEIKPSRDRSVDYSMYSPPCIVARLFCTKNDLECRVLMLLGVDGFSIMKLHQLPSKVKPIKILFGAIGPEHNQKEAMMLIPKGYYADQGQLKTKIGDFSYGWLEKPEFDMCNESDTNVLVKYGIKFPKASEGWECLIKEKCRGNNWSIDLQNGQYEVTIYAGSRCGEDDLQEICLQINHIHSIHESIPAKSLYKYTSNVKITDNSLILSSYCRDSNMHTTVRSITLTPHISTN</sequence>
<protein>
    <submittedName>
        <fullName evidence="3">Cleavage and polyadenylation specificity factor subunit 5</fullName>
    </submittedName>
</protein>
<feature type="compositionally biased region" description="Polar residues" evidence="1">
    <location>
        <begin position="99"/>
        <end position="117"/>
    </location>
</feature>
<dbReference type="InterPro" id="IPR036943">
    <property type="entry name" value="FN_type2_sf"/>
</dbReference>
<proteinExistence type="predicted"/>
<feature type="region of interest" description="Disordered" evidence="1">
    <location>
        <begin position="77"/>
        <end position="130"/>
    </location>
</feature>
<evidence type="ECO:0000313" key="3">
    <source>
        <dbReference type="EMBL" id="CCF75456.2"/>
    </source>
</evidence>